<dbReference type="AlphaFoldDB" id="A0A2U9ITS4"/>
<dbReference type="STRING" id="1293036.GCA_001315825_02839"/>
<dbReference type="Proteomes" id="UP000247586">
    <property type="component" value="Chromosome"/>
</dbReference>
<dbReference type="RefSeq" id="WP_054837328.1">
    <property type="nucleotide sequence ID" value="NZ_BBBA01000044.1"/>
</dbReference>
<dbReference type="EMBL" id="CP029287">
    <property type="protein sequence ID" value="AWR99373.1"/>
    <property type="molecule type" value="Genomic_DNA"/>
</dbReference>
<dbReference type="KEGG" id="mhk:DFR87_06260"/>
<dbReference type="GeneID" id="36834928"/>
<keyword evidence="2" id="KW-1185">Reference proteome</keyword>
<accession>A0A2U9ITS4</accession>
<evidence type="ECO:0000313" key="2">
    <source>
        <dbReference type="Proteomes" id="UP000247586"/>
    </source>
</evidence>
<name>A0A2U9ITS4_9CREN</name>
<dbReference type="OrthoDB" id="43868at2157"/>
<gene>
    <name evidence="1" type="ORF">DFR87_06260</name>
</gene>
<reference evidence="2" key="3">
    <citation type="submission" date="2020-03" db="EMBL/GenBank/DDBJ databases">
        <title>Sequencing and Assembly of Multiple Reported Metal-Biooxidizing Members of the Extremely Thermoacidophilic Archaeal Family Sulfolobaceae.</title>
        <authorList>
            <person name="Counts J.A."/>
            <person name="Kelly R.M."/>
        </authorList>
    </citation>
    <scope>NUCLEOTIDE SEQUENCE [LARGE SCALE GENOMIC DNA]</scope>
    <source>
        <strain evidence="2">HO1-1</strain>
    </source>
</reference>
<sequence length="260" mass="27894">MVYSDEWFGALGTYGWNPVNNVQEAINTTNLKIGYLPASNNLDAIGIWVGLGPDGIGTGPGASGSTAVGSHFVQAGYNILIISSDQIIIKWFLESAGSTSPYYYTDYIPTGTPVLLKVSLSNLENGTVEAQYLIKYSNGTLYSFKEYGAWSFSGNNGNSYTAYSMIEAPTVPSEQAELPYLTGGLIEQFSFNYISSGNEYLGPGTPASGTTFFAGIYTLDISAGYNVATASLYQASGSTGNWQYVYQFTYPQISVTTEAL</sequence>
<protein>
    <submittedName>
        <fullName evidence="1">Uncharacterized protein</fullName>
    </submittedName>
</protein>
<proteinExistence type="predicted"/>
<reference evidence="1 2" key="1">
    <citation type="submission" date="2018-05" db="EMBL/GenBank/DDBJ databases">
        <title>Complete Genome Sequences of Extremely Thermoacidophilic, Metal-Mobilizing Type-Strain Members of the Archaeal Family Sulfolobaceae: Acidianus brierleyi DSM-1651T, Acidianus sulfidivorans DSM-18786T, Metallosphaera hakonensis DSM-7519T, and Metallosphaera prunae DSM-10039T.</title>
        <authorList>
            <person name="Counts J.A."/>
            <person name="Kelly R.M."/>
        </authorList>
    </citation>
    <scope>NUCLEOTIDE SEQUENCE [LARGE SCALE GENOMIC DNA]</scope>
    <source>
        <strain evidence="1 2">HO1-1</strain>
    </source>
</reference>
<organism evidence="1 2">
    <name type="scientific">Metallosphaera hakonensis JCM 8857 = DSM 7519</name>
    <dbReference type="NCBI Taxonomy" id="1293036"/>
    <lineage>
        <taxon>Archaea</taxon>
        <taxon>Thermoproteota</taxon>
        <taxon>Thermoprotei</taxon>
        <taxon>Sulfolobales</taxon>
        <taxon>Sulfolobaceae</taxon>
        <taxon>Metallosphaera</taxon>
    </lineage>
</organism>
<reference evidence="2" key="2">
    <citation type="submission" date="2020-03" db="EMBL/GenBank/DDBJ databases">
        <title>Complete Genome Sequences of Extremely Thermoacidophilic, Metal-Mobilizing Type-Strain Members of the Archaeal Family Sulfolobaceae: Acidianus brierleyi DSM-1651T, Acidianus sulfidivorans DSM-18786T, Metallosphaera hakonensis DSM-7519T, and Metallosphaera prunae DSM-10039T.</title>
        <authorList>
            <person name="Counts J.A."/>
            <person name="Kelly R.M."/>
        </authorList>
    </citation>
    <scope>NUCLEOTIDE SEQUENCE [LARGE SCALE GENOMIC DNA]</scope>
    <source>
        <strain evidence="2">HO1-1</strain>
    </source>
</reference>
<evidence type="ECO:0000313" key="1">
    <source>
        <dbReference type="EMBL" id="AWR99373.1"/>
    </source>
</evidence>